<keyword evidence="6" id="KW-1185">Reference proteome</keyword>
<feature type="domain" description="HTH gntR-type" evidence="4">
    <location>
        <begin position="2"/>
        <end position="69"/>
    </location>
</feature>
<dbReference type="SMART" id="SM00895">
    <property type="entry name" value="FCD"/>
    <property type="match status" value="1"/>
</dbReference>
<name>A0A370U9H5_9GAMM</name>
<dbReference type="Gene3D" id="1.20.120.530">
    <property type="entry name" value="GntR ligand-binding domain-like"/>
    <property type="match status" value="1"/>
</dbReference>
<evidence type="ECO:0000256" key="2">
    <source>
        <dbReference type="ARBA" id="ARBA00023125"/>
    </source>
</evidence>
<dbReference type="InterPro" id="IPR036390">
    <property type="entry name" value="WH_DNA-bd_sf"/>
</dbReference>
<dbReference type="CDD" id="cd07377">
    <property type="entry name" value="WHTH_GntR"/>
    <property type="match status" value="1"/>
</dbReference>
<dbReference type="RefSeq" id="WP_115467703.1">
    <property type="nucleotide sequence ID" value="NZ_QKRA01000003.1"/>
</dbReference>
<organism evidence="5 6">
    <name type="scientific">Marinomonas piezotolerans</name>
    <dbReference type="NCBI Taxonomy" id="2213058"/>
    <lineage>
        <taxon>Bacteria</taxon>
        <taxon>Pseudomonadati</taxon>
        <taxon>Pseudomonadota</taxon>
        <taxon>Gammaproteobacteria</taxon>
        <taxon>Oceanospirillales</taxon>
        <taxon>Oceanospirillaceae</taxon>
        <taxon>Marinomonas</taxon>
    </lineage>
</organism>
<dbReference type="SUPFAM" id="SSF48008">
    <property type="entry name" value="GntR ligand-binding domain-like"/>
    <property type="match status" value="1"/>
</dbReference>
<dbReference type="InterPro" id="IPR000524">
    <property type="entry name" value="Tscrpt_reg_HTH_GntR"/>
</dbReference>
<dbReference type="EMBL" id="QKRA01000003">
    <property type="protein sequence ID" value="RDL44440.1"/>
    <property type="molecule type" value="Genomic_DNA"/>
</dbReference>
<gene>
    <name evidence="5" type="ORF">DN730_08560</name>
</gene>
<reference evidence="5 6" key="1">
    <citation type="submission" date="2018-06" db="EMBL/GenBank/DDBJ databases">
        <title>Marinomonas sp. YLB-05 draft genome sequence.</title>
        <authorList>
            <person name="Yu L."/>
            <person name="Tang X."/>
        </authorList>
    </citation>
    <scope>NUCLEOTIDE SEQUENCE [LARGE SCALE GENOMIC DNA]</scope>
    <source>
        <strain evidence="5 6">YLB-05</strain>
    </source>
</reference>
<proteinExistence type="predicted"/>
<sequence>MSRSNNHVVLTLRQKILSGELAAGTRLAEIPTAENLGVSRTPVRIAFRALEQEGLLTKLPRRGYEVRTVSTSEIEGAVEVRGVLEGLAARQAAERGLTEHQRQMLQSLLDQGDALVLNGTTVTEAALEQYQQINKQFHDIIIEAAQNPAIQAALSRSEHLPFASASALAFDPNNMAHESKRFAFAHQQHHHVFYAIIQGLGTRAEGIMREHANATFGFIHGPRNEHNLTIINGSENP</sequence>
<dbReference type="InterPro" id="IPR008920">
    <property type="entry name" value="TF_FadR/GntR_C"/>
</dbReference>
<dbReference type="OrthoDB" id="8066003at2"/>
<dbReference type="Pfam" id="PF07729">
    <property type="entry name" value="FCD"/>
    <property type="match status" value="1"/>
</dbReference>
<evidence type="ECO:0000256" key="1">
    <source>
        <dbReference type="ARBA" id="ARBA00023015"/>
    </source>
</evidence>
<dbReference type="GO" id="GO:0003700">
    <property type="term" value="F:DNA-binding transcription factor activity"/>
    <property type="evidence" value="ECO:0007669"/>
    <property type="project" value="InterPro"/>
</dbReference>
<comment type="caution">
    <text evidence="5">The sequence shown here is derived from an EMBL/GenBank/DDBJ whole genome shotgun (WGS) entry which is preliminary data.</text>
</comment>
<keyword evidence="2" id="KW-0238">DNA-binding</keyword>
<dbReference type="SMART" id="SM00345">
    <property type="entry name" value="HTH_GNTR"/>
    <property type="match status" value="1"/>
</dbReference>
<evidence type="ECO:0000259" key="4">
    <source>
        <dbReference type="PROSITE" id="PS50949"/>
    </source>
</evidence>
<dbReference type="PANTHER" id="PTHR43537">
    <property type="entry name" value="TRANSCRIPTIONAL REGULATOR, GNTR FAMILY"/>
    <property type="match status" value="1"/>
</dbReference>
<dbReference type="Proteomes" id="UP000254326">
    <property type="component" value="Unassembled WGS sequence"/>
</dbReference>
<evidence type="ECO:0000256" key="3">
    <source>
        <dbReference type="ARBA" id="ARBA00023163"/>
    </source>
</evidence>
<dbReference type="Pfam" id="PF00392">
    <property type="entry name" value="GntR"/>
    <property type="match status" value="1"/>
</dbReference>
<dbReference type="AlphaFoldDB" id="A0A370U9H5"/>
<evidence type="ECO:0000313" key="6">
    <source>
        <dbReference type="Proteomes" id="UP000254326"/>
    </source>
</evidence>
<accession>A0A370U9H5</accession>
<dbReference type="SUPFAM" id="SSF46785">
    <property type="entry name" value="Winged helix' DNA-binding domain"/>
    <property type="match status" value="1"/>
</dbReference>
<dbReference type="InterPro" id="IPR036388">
    <property type="entry name" value="WH-like_DNA-bd_sf"/>
</dbReference>
<dbReference type="InterPro" id="IPR011711">
    <property type="entry name" value="GntR_C"/>
</dbReference>
<keyword evidence="3" id="KW-0804">Transcription</keyword>
<evidence type="ECO:0000313" key="5">
    <source>
        <dbReference type="EMBL" id="RDL44440.1"/>
    </source>
</evidence>
<dbReference type="PANTHER" id="PTHR43537:SF51">
    <property type="entry name" value="HTH-TYPE TRANSCRIPTIONAL REGULATOR LGOR-RELATED"/>
    <property type="match status" value="1"/>
</dbReference>
<dbReference type="PROSITE" id="PS50949">
    <property type="entry name" value="HTH_GNTR"/>
    <property type="match status" value="1"/>
</dbReference>
<dbReference type="Gene3D" id="1.10.10.10">
    <property type="entry name" value="Winged helix-like DNA-binding domain superfamily/Winged helix DNA-binding domain"/>
    <property type="match status" value="1"/>
</dbReference>
<keyword evidence="1" id="KW-0805">Transcription regulation</keyword>
<dbReference type="GO" id="GO:0003677">
    <property type="term" value="F:DNA binding"/>
    <property type="evidence" value="ECO:0007669"/>
    <property type="project" value="UniProtKB-KW"/>
</dbReference>
<protein>
    <submittedName>
        <fullName evidence="5">GntR family transcriptional regulator</fullName>
    </submittedName>
</protein>